<dbReference type="PROSITE" id="PS50076">
    <property type="entry name" value="DNAJ_2"/>
    <property type="match status" value="1"/>
</dbReference>
<dbReference type="PRINTS" id="PR00625">
    <property type="entry name" value="JDOMAIN"/>
</dbReference>
<keyword evidence="4" id="KW-1185">Reference proteome</keyword>
<dbReference type="Gramene" id="TraesLDM7B03G04071580.1">
    <property type="protein sequence ID" value="TraesLDM7B03G04071580.1"/>
    <property type="gene ID" value="TraesLDM7B03G04071580"/>
</dbReference>
<evidence type="ECO:0000259" key="2">
    <source>
        <dbReference type="PROSITE" id="PS50076"/>
    </source>
</evidence>
<dbReference type="Gramene" id="TraesPARA_EIv1.0_2382610.1">
    <property type="protein sequence ID" value="TraesPARA_EIv1.0_2382610.1.CDS"/>
    <property type="gene ID" value="TraesPARA_EIv1.0_2382610"/>
</dbReference>
<dbReference type="Gramene" id="TraesLAC7B03G04020230.1">
    <property type="protein sequence ID" value="TraesLAC7B03G04020230.1"/>
    <property type="gene ID" value="TraesLAC7B03G04020230"/>
</dbReference>
<dbReference type="OMA" id="CNFVFDT"/>
<dbReference type="InterPro" id="IPR036869">
    <property type="entry name" value="J_dom_sf"/>
</dbReference>
<dbReference type="EnsemblPlants" id="TraesCS7B02G064100.1">
    <property type="protein sequence ID" value="TraesCS7B02G064100.1"/>
    <property type="gene ID" value="TraesCS7B02G064100"/>
</dbReference>
<dbReference type="KEGG" id="taes:123160099"/>
<dbReference type="Gramene" id="TraesWEE_scaffold_180046_01G000100.1">
    <property type="protein sequence ID" value="TraesWEE_scaffold_180046_01G000100.1"/>
    <property type="gene ID" value="TraesWEE_scaffold_180046_01G000100"/>
</dbReference>
<dbReference type="Gramene" id="TraesJAG7B03G04050880.1">
    <property type="protein sequence ID" value="TraesJAG7B03G04050880.1"/>
    <property type="gene ID" value="TraesJAG7B03G04050880"/>
</dbReference>
<dbReference type="Gramene" id="TraesJUL7B03G04106110.1">
    <property type="protein sequence ID" value="TraesJUL7B03G04106110.1"/>
    <property type="gene ID" value="TraesJUL7B03G04106110"/>
</dbReference>
<dbReference type="Gramene" id="TraesCS7B03G0174300.1">
    <property type="protein sequence ID" value="TraesCS7B03G0174300.1.CDS"/>
    <property type="gene ID" value="TraesCS7B03G0174300"/>
</dbReference>
<dbReference type="PANTHER" id="PTHR44743:SF9">
    <property type="entry name" value="OS06G0195800 PROTEIN"/>
    <property type="match status" value="1"/>
</dbReference>
<dbReference type="GO" id="GO:0005783">
    <property type="term" value="C:endoplasmic reticulum"/>
    <property type="evidence" value="ECO:0007669"/>
    <property type="project" value="UniProtKB-ARBA"/>
</dbReference>
<dbReference type="Gene3D" id="1.10.287.110">
    <property type="entry name" value="DnaJ domain"/>
    <property type="match status" value="1"/>
</dbReference>
<organism evidence="3">
    <name type="scientific">Triticum aestivum</name>
    <name type="common">Wheat</name>
    <dbReference type="NCBI Taxonomy" id="4565"/>
    <lineage>
        <taxon>Eukaryota</taxon>
        <taxon>Viridiplantae</taxon>
        <taxon>Streptophyta</taxon>
        <taxon>Embryophyta</taxon>
        <taxon>Tracheophyta</taxon>
        <taxon>Spermatophyta</taxon>
        <taxon>Magnoliopsida</taxon>
        <taxon>Liliopsida</taxon>
        <taxon>Poales</taxon>
        <taxon>Poaceae</taxon>
        <taxon>BOP clade</taxon>
        <taxon>Pooideae</taxon>
        <taxon>Triticodae</taxon>
        <taxon>Triticeae</taxon>
        <taxon>Triticinae</taxon>
        <taxon>Triticum</taxon>
    </lineage>
</organism>
<dbReference type="SMR" id="A0A3B6SEZ7"/>
<dbReference type="CDD" id="cd06257">
    <property type="entry name" value="DnaJ"/>
    <property type="match status" value="1"/>
</dbReference>
<dbReference type="OrthoDB" id="10250354at2759"/>
<dbReference type="AlphaFoldDB" id="A0A3B6SEZ7"/>
<gene>
    <name evidence="3" type="primary">LOC123160099</name>
</gene>
<dbReference type="Pfam" id="PF00226">
    <property type="entry name" value="DnaJ"/>
    <property type="match status" value="1"/>
</dbReference>
<protein>
    <recommendedName>
        <fullName evidence="2">J domain-containing protein</fullName>
    </recommendedName>
</protein>
<dbReference type="Gramene" id="TraesCS7B02G064100.1">
    <property type="protein sequence ID" value="TraesCS7B02G064100.1"/>
    <property type="gene ID" value="TraesCS7B02G064100"/>
</dbReference>
<accession>A0A3B6SEZ7</accession>
<dbReference type="Gramene" id="TraesROB_scaffold_172341_01G000100.1">
    <property type="protein sequence ID" value="TraesROB_scaffold_172341_01G000100.1"/>
    <property type="gene ID" value="TraesROB_scaffold_172341_01G000100"/>
</dbReference>
<proteinExistence type="predicted"/>
<feature type="region of interest" description="Disordered" evidence="1">
    <location>
        <begin position="160"/>
        <end position="219"/>
    </location>
</feature>
<dbReference type="STRING" id="4565.A0A3B6SEZ7"/>
<dbReference type="InterPro" id="IPR001623">
    <property type="entry name" value="DnaJ_domain"/>
</dbReference>
<dbReference type="Gramene" id="TraesNOR7B03G04113320.1">
    <property type="protein sequence ID" value="TraesNOR7B03G04113320.1"/>
    <property type="gene ID" value="TraesNOR7B03G04113320"/>
</dbReference>
<dbReference type="Gramene" id="TraesSTA7B03G04063740.1">
    <property type="protein sequence ID" value="TraesSTA7B03G04063740.1"/>
    <property type="gene ID" value="TraesSTA7B03G04063740"/>
</dbReference>
<dbReference type="Gramene" id="TraesARI5B03G02947700.1">
    <property type="protein sequence ID" value="TraesARI5B03G02947700.1"/>
    <property type="gene ID" value="TraesARI5B03G02947700"/>
</dbReference>
<dbReference type="SUPFAM" id="SSF46565">
    <property type="entry name" value="Chaperone J-domain"/>
    <property type="match status" value="1"/>
</dbReference>
<reference evidence="3" key="1">
    <citation type="submission" date="2018-08" db="EMBL/GenBank/DDBJ databases">
        <authorList>
            <person name="Rossello M."/>
        </authorList>
    </citation>
    <scope>NUCLEOTIDE SEQUENCE [LARGE SCALE GENOMIC DNA]</scope>
    <source>
        <strain evidence="3">cv. Chinese Spring</strain>
    </source>
</reference>
<dbReference type="Gramene" id="TraesMAC7B03G04063260.1">
    <property type="protein sequence ID" value="TraesMAC7B03G04063260.1"/>
    <property type="gene ID" value="TraesMAC7B03G04063260"/>
</dbReference>
<feature type="domain" description="J" evidence="2">
    <location>
        <begin position="13"/>
        <end position="76"/>
    </location>
</feature>
<evidence type="ECO:0000256" key="1">
    <source>
        <dbReference type="SAM" id="MobiDB-lite"/>
    </source>
</evidence>
<feature type="compositionally biased region" description="Polar residues" evidence="1">
    <location>
        <begin position="132"/>
        <end position="147"/>
    </location>
</feature>
<dbReference type="Gramene" id="TraesCAD_scaffold_141240_01G000100.1">
    <property type="protein sequence ID" value="TraesCAD_scaffold_141240_01G000100.1"/>
    <property type="gene ID" value="TraesCAD_scaffold_141240_01G000100"/>
</dbReference>
<name>A0A3B6SEZ7_WHEAT</name>
<dbReference type="Gramene" id="TraesRN7B0100163400.1">
    <property type="protein sequence ID" value="TraesRN7B0100163400.1"/>
    <property type="gene ID" value="TraesRN7B0100163400"/>
</dbReference>
<dbReference type="RefSeq" id="XP_044433854.1">
    <property type="nucleotide sequence ID" value="XM_044577919.1"/>
</dbReference>
<reference evidence="3" key="2">
    <citation type="submission" date="2018-10" db="UniProtKB">
        <authorList>
            <consortium name="EnsemblPlants"/>
        </authorList>
    </citation>
    <scope>IDENTIFICATION</scope>
</reference>
<dbReference type="SMART" id="SM00271">
    <property type="entry name" value="DnaJ"/>
    <property type="match status" value="1"/>
</dbReference>
<dbReference type="PANTHER" id="PTHR44743">
    <property type="entry name" value="PUTATIVE, EXPRESSED-RELATED"/>
    <property type="match status" value="1"/>
</dbReference>
<dbReference type="Gramene" id="TraesCLE_scaffold_006620_01G000300.1">
    <property type="protein sequence ID" value="TraesCLE_scaffold_006620_01G000300.1"/>
    <property type="gene ID" value="TraesCLE_scaffold_006620_01G000300"/>
</dbReference>
<dbReference type="Gramene" id="TraesSYM5B03G02934190.1">
    <property type="protein sequence ID" value="TraesSYM5B03G02934190.1"/>
    <property type="gene ID" value="TraesSYM5B03G02934190"/>
</dbReference>
<evidence type="ECO:0000313" key="3">
    <source>
        <dbReference type="EnsemblPlants" id="TraesCS7B02G064100.1"/>
    </source>
</evidence>
<sequence length="219" mass="23292">MADHRQLSAADVDLYGVLGLKKECSDADLRLAYRRLAMTWHPDRCSASGTSARVQEAKERFQEIQSAYSSQVSGMGDFFGEMAEMMSQATPTDSFEELQQLFVDMFQADLLAGGFACGLGGAPPMGRRVQAPSPSCTSGPTFAQARPSCTSRANKRCSSAMGSPGACRPGSGPGLSVSSSKGSDWRRGEEAPWTTTQDDASVGGRTKKKRLSTGHGESC</sequence>
<dbReference type="Proteomes" id="UP000019116">
    <property type="component" value="Chromosome 7B"/>
</dbReference>
<feature type="region of interest" description="Disordered" evidence="1">
    <location>
        <begin position="128"/>
        <end position="147"/>
    </location>
</feature>
<dbReference type="GeneID" id="123160099"/>
<evidence type="ECO:0000313" key="4">
    <source>
        <dbReference type="Proteomes" id="UP000019116"/>
    </source>
</evidence>